<dbReference type="EMBL" id="JBAHYK010001556">
    <property type="protein sequence ID" value="KAL0567561.1"/>
    <property type="molecule type" value="Genomic_DNA"/>
</dbReference>
<evidence type="ECO:0000313" key="1">
    <source>
        <dbReference type="EMBL" id="KAL0567561.1"/>
    </source>
</evidence>
<evidence type="ECO:0000313" key="2">
    <source>
        <dbReference type="Proteomes" id="UP001465976"/>
    </source>
</evidence>
<accession>A0ABR3EXD4</accession>
<reference evidence="1 2" key="1">
    <citation type="submission" date="2024-02" db="EMBL/GenBank/DDBJ databases">
        <title>A draft genome for the cacao thread blight pathogen Marasmius crinis-equi.</title>
        <authorList>
            <person name="Cohen S.P."/>
            <person name="Baruah I.K."/>
            <person name="Amoako-Attah I."/>
            <person name="Bukari Y."/>
            <person name="Meinhardt L.W."/>
            <person name="Bailey B.A."/>
        </authorList>
    </citation>
    <scope>NUCLEOTIDE SEQUENCE [LARGE SCALE GENOMIC DNA]</scope>
    <source>
        <strain evidence="1 2">GH-76</strain>
    </source>
</reference>
<comment type="caution">
    <text evidence="1">The sequence shown here is derived from an EMBL/GenBank/DDBJ whole genome shotgun (WGS) entry which is preliminary data.</text>
</comment>
<keyword evidence="2" id="KW-1185">Reference proteome</keyword>
<organism evidence="1 2">
    <name type="scientific">Marasmius crinis-equi</name>
    <dbReference type="NCBI Taxonomy" id="585013"/>
    <lineage>
        <taxon>Eukaryota</taxon>
        <taxon>Fungi</taxon>
        <taxon>Dikarya</taxon>
        <taxon>Basidiomycota</taxon>
        <taxon>Agaricomycotina</taxon>
        <taxon>Agaricomycetes</taxon>
        <taxon>Agaricomycetidae</taxon>
        <taxon>Agaricales</taxon>
        <taxon>Marasmiineae</taxon>
        <taxon>Marasmiaceae</taxon>
        <taxon>Marasmius</taxon>
    </lineage>
</organism>
<sequence length="378" mass="43204">MSPLPENHPNPTPSISRAYQECRRIEQTLQDQYHEQTSIVDLKRLINIRILGYLIREGPTDTAKQNVAQAVLELEREGDTEGMIQLGEYYDKWFMRPFRNGDTSPDEDLDFGRRDLLSEEEEILAEGDDYASLSLDERRNATAKAHPRWLRQPKNYCEAKEAALIRDNWRCVLSKTLDSTSLFRFGNSGSDTLSLLEAERQLRVACTTCYHIIPATTQPATFAVFEQFGYPGLGTALSGEKIHSLKNVITINRELREFLAQLRVCLVPIPDEPHTYHLEYPLEKTNTVPLVERLVFEKTWGVPRKIHLTRTTDFPELECELPCPELLALHAVSCKLAYLSGLTEYLVQVEKMMLLHTNDREEPVSGDLLAAKLMDIAE</sequence>
<dbReference type="Proteomes" id="UP001465976">
    <property type="component" value="Unassembled WGS sequence"/>
</dbReference>
<proteinExistence type="predicted"/>
<evidence type="ECO:0008006" key="3">
    <source>
        <dbReference type="Google" id="ProtNLM"/>
    </source>
</evidence>
<gene>
    <name evidence="1" type="ORF">V5O48_014431</name>
</gene>
<protein>
    <recommendedName>
        <fullName evidence="3">HNH nuclease domain-containing protein</fullName>
    </recommendedName>
</protein>
<name>A0ABR3EXD4_9AGAR</name>